<dbReference type="AlphaFoldDB" id="A0AAJ3CGJ6"/>
<evidence type="ECO:0000313" key="2">
    <source>
        <dbReference type="Proteomes" id="UP001297361"/>
    </source>
</evidence>
<reference evidence="1" key="1">
    <citation type="submission" date="2021-10" db="EMBL/GenBank/DDBJ databases">
        <authorList>
            <person name="Hussein R."/>
            <person name="Harrison J."/>
            <person name="Studholme D.J."/>
            <person name="Vicente J."/>
            <person name="Grant M."/>
        </authorList>
    </citation>
    <scope>NUCLEOTIDE SEQUENCE</scope>
    <source>
        <strain evidence="1">NCPPB 2970</strain>
    </source>
</reference>
<dbReference type="Proteomes" id="UP001297361">
    <property type="component" value="Unassembled WGS sequence"/>
</dbReference>
<sequence>MTDQVRPGGATARYEKRELLGFTKEDRHITENMILSHFRDG</sequence>
<evidence type="ECO:0000313" key="1">
    <source>
        <dbReference type="EMBL" id="MEC3890255.1"/>
    </source>
</evidence>
<comment type="caution">
    <text evidence="1">The sequence shown here is derived from an EMBL/GenBank/DDBJ whole genome shotgun (WGS) entry which is preliminary data.</text>
</comment>
<name>A0AAJ3CGJ6_XANCA</name>
<dbReference type="EMBL" id="JAJFNJ020000004">
    <property type="protein sequence ID" value="MEC3890255.1"/>
    <property type="molecule type" value="Genomic_DNA"/>
</dbReference>
<protein>
    <submittedName>
        <fullName evidence="1">Uncharacterized protein</fullName>
    </submittedName>
</protein>
<organism evidence="1 2">
    <name type="scientific">Xanthomonas campestris pv. papavericola</name>
    <dbReference type="NCBI Taxonomy" id="487881"/>
    <lineage>
        <taxon>Bacteria</taxon>
        <taxon>Pseudomonadati</taxon>
        <taxon>Pseudomonadota</taxon>
        <taxon>Gammaproteobacteria</taxon>
        <taxon>Lysobacterales</taxon>
        <taxon>Lysobacteraceae</taxon>
        <taxon>Xanthomonas</taxon>
    </lineage>
</organism>
<accession>A0AAJ3CGJ6</accession>
<reference evidence="1" key="2">
    <citation type="submission" date="2024-01" db="EMBL/GenBank/DDBJ databases">
        <title>Long-read genome sequencing of X. campestris pv. papavericola.</title>
        <authorList>
            <person name="Hussain R.M.F."/>
            <person name="Greer S."/>
            <person name="Harrison J."/>
            <person name="Grant M."/>
            <person name="Vicente J."/>
            <person name="Studholme D.J."/>
        </authorList>
    </citation>
    <scope>NUCLEOTIDE SEQUENCE</scope>
    <source>
        <strain evidence="1">NCPPB 2970</strain>
    </source>
</reference>
<gene>
    <name evidence="1" type="ORF">LLE72_021515</name>
</gene>
<proteinExistence type="predicted"/>